<accession>A0ABQ9H3K2</accession>
<proteinExistence type="predicted"/>
<dbReference type="CDD" id="cd00063">
    <property type="entry name" value="FN3"/>
    <property type="match status" value="2"/>
</dbReference>
<feature type="region of interest" description="Disordered" evidence="1">
    <location>
        <begin position="607"/>
        <end position="629"/>
    </location>
</feature>
<gene>
    <name evidence="3" type="ORF">PR048_019444</name>
</gene>
<evidence type="ECO:0000256" key="1">
    <source>
        <dbReference type="SAM" id="MobiDB-lite"/>
    </source>
</evidence>
<dbReference type="SUPFAM" id="SSF49265">
    <property type="entry name" value="Fibronectin type III"/>
    <property type="match status" value="2"/>
</dbReference>
<evidence type="ECO:0000313" key="3">
    <source>
        <dbReference type="EMBL" id="KAJ8878855.1"/>
    </source>
</evidence>
<reference evidence="3 4" key="1">
    <citation type="submission" date="2023-02" db="EMBL/GenBank/DDBJ databases">
        <title>LHISI_Scaffold_Assembly.</title>
        <authorList>
            <person name="Stuart O.P."/>
            <person name="Cleave R."/>
            <person name="Magrath M.J.L."/>
            <person name="Mikheyev A.S."/>
        </authorList>
    </citation>
    <scope>NUCLEOTIDE SEQUENCE [LARGE SCALE GENOMIC DNA]</scope>
    <source>
        <strain evidence="3">Daus_M_001</strain>
        <tissue evidence="3">Leg muscle</tissue>
    </source>
</reference>
<dbReference type="InterPro" id="IPR036116">
    <property type="entry name" value="FN3_sf"/>
</dbReference>
<dbReference type="InterPro" id="IPR013783">
    <property type="entry name" value="Ig-like_fold"/>
</dbReference>
<feature type="region of interest" description="Disordered" evidence="1">
    <location>
        <begin position="773"/>
        <end position="792"/>
    </location>
</feature>
<dbReference type="SMART" id="SM00060">
    <property type="entry name" value="FN3"/>
    <property type="match status" value="4"/>
</dbReference>
<dbReference type="PROSITE" id="PS50853">
    <property type="entry name" value="FN3"/>
    <property type="match status" value="2"/>
</dbReference>
<feature type="domain" description="Fibronectin type-III" evidence="2">
    <location>
        <begin position="204"/>
        <end position="299"/>
    </location>
</feature>
<protein>
    <recommendedName>
        <fullName evidence="2">Fibronectin type-III domain-containing protein</fullName>
    </recommendedName>
</protein>
<dbReference type="Proteomes" id="UP001159363">
    <property type="component" value="Chromosome 6"/>
</dbReference>
<name>A0ABQ9H3K2_9NEOP</name>
<organism evidence="3 4">
    <name type="scientific">Dryococelus australis</name>
    <dbReference type="NCBI Taxonomy" id="614101"/>
    <lineage>
        <taxon>Eukaryota</taxon>
        <taxon>Metazoa</taxon>
        <taxon>Ecdysozoa</taxon>
        <taxon>Arthropoda</taxon>
        <taxon>Hexapoda</taxon>
        <taxon>Insecta</taxon>
        <taxon>Pterygota</taxon>
        <taxon>Neoptera</taxon>
        <taxon>Polyneoptera</taxon>
        <taxon>Phasmatodea</taxon>
        <taxon>Verophasmatodea</taxon>
        <taxon>Anareolatae</taxon>
        <taxon>Phasmatidae</taxon>
        <taxon>Eurycanthinae</taxon>
        <taxon>Dryococelus</taxon>
    </lineage>
</organism>
<evidence type="ECO:0000313" key="4">
    <source>
        <dbReference type="Proteomes" id="UP001159363"/>
    </source>
</evidence>
<sequence>MIEEMVGSVKYGWDFRREVPFPLCHSGHTTAISNFAIGIRTCRLVHWDVCSHRLKMRQKDYRILCMSTTLTRHSPVQLSKSPPPFAMTTAAMLCAKDFSRDLNNSGAILNHNRCTESHNARISVRTSLSTASQMCPIGLRSGDLGGQANNRMPLECSTNYSLKITQHTLLLRCHKAEKQPDVGRRRLAPRMRTPSHVSPGAVPAAQNVLQSGLTTTGNTVTLQWILPANYSNTCIQELVVCWSNADPVSTTCQTLPPTATFLAMAGLQFCTPYNIRVTVKPLTGASTTATFPTTTSNYALFLLSKGLYTYAITTFKISITGNLTVTINTITTTMTTVITNNLTITINNIATTGCPCLMVVAGANSAENVSVSRLSSSSLRVSWQYHAERLNCISRFLVAVCDNSSQALTTCRRYPVPLATDVSNYAVAVINLQPCRVYHARVVVEPTLFNSVPIDSPEIPFYLDGVCVGTLTAKFHCTHEMPDSISTQGTELVFPSELWRFHHYNIGKQSAARTKPLHGSYLLRRCRLMRNGKLSASSRVRTVLPHSSASRLPAGLPAYSRTRDYKGDIVAYSANSNCTCQQNGVASSNMFKRHCWLANSEVQPMGKMSRRAVPNQTQGPEPRAPSQQRNHHAISSLCPYLLCVVETFNTTEVGFTSMTVAWTMPQAGDASCQHTLTACAVPVGNGRQRCAANVTSPTTTVNITNLRPCTAYQLQLYLATPPGETVAIGPVQPTYSTGEYCSSNSPQDLAIRLCTRLQCDRCRVAWPSENGAAPECTAGETGDPRENPPSSGIVRHDYHVSGSLWWEGRRVGQSVIHNVYHNTDMNVIFPCMAEETDCEHDDRGKSSEVLIVLFQPRADTSSCMVRHIIVLEYPILPRKDNHHVWVDVIAKDGFITKSIKSAFYADDRTYRIPRDHSPDHNTVHTKLCSSSNGCRVLVLRRFPPDSLRLPIANQQRYIRHTVKQIPVVFVDAPMLAWVQSPTVYSGAPFTEGFAELWRYTRVWKPPGSSRRLSVALYTHFTSPRHGPYVVGYTLQMTLLASDQNDVICLCTRIPTTYKARRSVIGKVILLRVTHLCKFLPNCVHDPEAAASITKNGDRKRERELAVSLELSISIDCVRDHSILQRNYLSLQAMTSREYHIHAHCTVAERRLVSSLQLTRTRDQVLARWVPLFADPACAKGYRICWNETTGNECEVTATNTTSYTILDLDSGNYVVSVAGIFFDDSLSAPVTQIARISGNIFLASRLALAFSYTTPTNSASLQCYEEIIRKHVFDIWQ</sequence>
<evidence type="ECO:0000259" key="2">
    <source>
        <dbReference type="PROSITE" id="PS50853"/>
    </source>
</evidence>
<comment type="caution">
    <text evidence="3">The sequence shown here is derived from an EMBL/GenBank/DDBJ whole genome shotgun (WGS) entry which is preliminary data.</text>
</comment>
<dbReference type="InterPro" id="IPR003961">
    <property type="entry name" value="FN3_dom"/>
</dbReference>
<dbReference type="Gene3D" id="2.60.40.10">
    <property type="entry name" value="Immunoglobulins"/>
    <property type="match status" value="1"/>
</dbReference>
<dbReference type="EMBL" id="JARBHB010000007">
    <property type="protein sequence ID" value="KAJ8878855.1"/>
    <property type="molecule type" value="Genomic_DNA"/>
</dbReference>
<keyword evidence="4" id="KW-1185">Reference proteome</keyword>
<feature type="domain" description="Fibronectin type-III" evidence="2">
    <location>
        <begin position="644"/>
        <end position="740"/>
    </location>
</feature>